<dbReference type="PANTHER" id="PTHR37984">
    <property type="entry name" value="PROTEIN CBG26694"/>
    <property type="match status" value="1"/>
</dbReference>
<accession>A0A0A1WPY8</accession>
<dbReference type="InterPro" id="IPR041588">
    <property type="entry name" value="Integrase_H2C2"/>
</dbReference>
<feature type="domain" description="Integrase zinc-binding" evidence="2">
    <location>
        <begin position="1"/>
        <end position="52"/>
    </location>
</feature>
<evidence type="ECO:0000259" key="2">
    <source>
        <dbReference type="Pfam" id="PF17921"/>
    </source>
</evidence>
<dbReference type="Pfam" id="PF17921">
    <property type="entry name" value="Integrase_H2C2"/>
    <property type="match status" value="1"/>
</dbReference>
<reference evidence="3" key="1">
    <citation type="submission" date="2014-11" db="EMBL/GenBank/DDBJ databases">
        <authorList>
            <person name="Geib S."/>
        </authorList>
    </citation>
    <scope>NUCLEOTIDE SEQUENCE</scope>
</reference>
<dbReference type="EC" id="2.7.7.49" evidence="1"/>
<proteinExistence type="predicted"/>
<evidence type="ECO:0000256" key="1">
    <source>
        <dbReference type="ARBA" id="ARBA00012493"/>
    </source>
</evidence>
<sequence length="103" mass="11963">MQNQIIARAHDRGHFGVKKTKDLIIQEYFIQNVDDKIKKYISCCIPCILSNHKRGKQEGLLHPLNKEETPLHTFHIDFLGPLESTNKNYKHILAVVDSFTKFC</sequence>
<dbReference type="InterPro" id="IPR050951">
    <property type="entry name" value="Retrovirus_Pol_polyprotein"/>
</dbReference>
<dbReference type="AlphaFoldDB" id="A0A0A1WPY8"/>
<dbReference type="GO" id="GO:0003964">
    <property type="term" value="F:RNA-directed DNA polymerase activity"/>
    <property type="evidence" value="ECO:0007669"/>
    <property type="project" value="UniProtKB-EC"/>
</dbReference>
<name>A0A0A1WPY8_ZEUCU</name>
<dbReference type="Gene3D" id="1.10.340.70">
    <property type="match status" value="1"/>
</dbReference>
<dbReference type="PANTHER" id="PTHR37984:SF15">
    <property type="entry name" value="INTEGRASE CATALYTIC DOMAIN-CONTAINING PROTEIN"/>
    <property type="match status" value="1"/>
</dbReference>
<dbReference type="GO" id="GO:0003676">
    <property type="term" value="F:nucleic acid binding"/>
    <property type="evidence" value="ECO:0007669"/>
    <property type="project" value="InterPro"/>
</dbReference>
<gene>
    <name evidence="3" type="primary">pol_17</name>
    <name evidence="3" type="ORF">g.50117</name>
</gene>
<protein>
    <recommendedName>
        <fullName evidence="1">RNA-directed DNA polymerase</fullName>
        <ecNumber evidence="1">2.7.7.49</ecNumber>
    </recommendedName>
</protein>
<dbReference type="EMBL" id="GBXI01013173">
    <property type="protein sequence ID" value="JAD01119.1"/>
    <property type="molecule type" value="Transcribed_RNA"/>
</dbReference>
<dbReference type="InterPro" id="IPR036397">
    <property type="entry name" value="RNaseH_sf"/>
</dbReference>
<reference evidence="3" key="2">
    <citation type="journal article" date="2015" name="Gigascience">
        <title>Reconstructing a comprehensive transcriptome assembly of a white-pupal translocated strain of the pest fruit fly Bactrocera cucurbitae.</title>
        <authorList>
            <person name="Sim S.B."/>
            <person name="Calla B."/>
            <person name="Hall B."/>
            <person name="DeRego T."/>
            <person name="Geib S.M."/>
        </authorList>
    </citation>
    <scope>NUCLEOTIDE SEQUENCE</scope>
</reference>
<dbReference type="Gene3D" id="3.30.420.10">
    <property type="entry name" value="Ribonuclease H-like superfamily/Ribonuclease H"/>
    <property type="match status" value="1"/>
</dbReference>
<evidence type="ECO:0000313" key="3">
    <source>
        <dbReference type="EMBL" id="JAD01119.1"/>
    </source>
</evidence>
<organism evidence="3">
    <name type="scientific">Zeugodacus cucurbitae</name>
    <name type="common">Melon fruit fly</name>
    <name type="synonym">Bactrocera cucurbitae</name>
    <dbReference type="NCBI Taxonomy" id="28588"/>
    <lineage>
        <taxon>Eukaryota</taxon>
        <taxon>Metazoa</taxon>
        <taxon>Ecdysozoa</taxon>
        <taxon>Arthropoda</taxon>
        <taxon>Hexapoda</taxon>
        <taxon>Insecta</taxon>
        <taxon>Pterygota</taxon>
        <taxon>Neoptera</taxon>
        <taxon>Endopterygota</taxon>
        <taxon>Diptera</taxon>
        <taxon>Brachycera</taxon>
        <taxon>Muscomorpha</taxon>
        <taxon>Tephritoidea</taxon>
        <taxon>Tephritidae</taxon>
        <taxon>Zeugodacus</taxon>
        <taxon>Zeugodacus</taxon>
    </lineage>
</organism>